<feature type="region of interest" description="Disordered" evidence="1">
    <location>
        <begin position="89"/>
        <end position="109"/>
    </location>
</feature>
<feature type="compositionally biased region" description="Polar residues" evidence="1">
    <location>
        <begin position="1"/>
        <end position="10"/>
    </location>
</feature>
<gene>
    <name evidence="3" type="ORF">Tci_025899</name>
</gene>
<feature type="compositionally biased region" description="Basic residues" evidence="1">
    <location>
        <begin position="411"/>
        <end position="420"/>
    </location>
</feature>
<accession>A0A6L2KWB3</accession>
<comment type="caution">
    <text evidence="3">The sequence shown here is derived from an EMBL/GenBank/DDBJ whole genome shotgun (WGS) entry which is preliminary data.</text>
</comment>
<dbReference type="EMBL" id="BKCJ010003249">
    <property type="protein sequence ID" value="GEU53921.1"/>
    <property type="molecule type" value="Genomic_DNA"/>
</dbReference>
<proteinExistence type="predicted"/>
<evidence type="ECO:0000313" key="3">
    <source>
        <dbReference type="EMBL" id="GEU53921.1"/>
    </source>
</evidence>
<dbReference type="AlphaFoldDB" id="A0A6L2KWB3"/>
<feature type="region of interest" description="Disordered" evidence="1">
    <location>
        <begin position="378"/>
        <end position="423"/>
    </location>
</feature>
<protein>
    <submittedName>
        <fullName evidence="3">Integrase, catalytic region, zinc finger, CCHC-type, peptidase aspartic, catalytic</fullName>
    </submittedName>
</protein>
<dbReference type="Pfam" id="PF07727">
    <property type="entry name" value="RVT_2"/>
    <property type="match status" value="1"/>
</dbReference>
<feature type="compositionally biased region" description="Acidic residues" evidence="1">
    <location>
        <begin position="471"/>
        <end position="500"/>
    </location>
</feature>
<evidence type="ECO:0000259" key="2">
    <source>
        <dbReference type="Pfam" id="PF07727"/>
    </source>
</evidence>
<organism evidence="3">
    <name type="scientific">Tanacetum cinerariifolium</name>
    <name type="common">Dalmatian daisy</name>
    <name type="synonym">Chrysanthemum cinerariifolium</name>
    <dbReference type="NCBI Taxonomy" id="118510"/>
    <lineage>
        <taxon>Eukaryota</taxon>
        <taxon>Viridiplantae</taxon>
        <taxon>Streptophyta</taxon>
        <taxon>Embryophyta</taxon>
        <taxon>Tracheophyta</taxon>
        <taxon>Spermatophyta</taxon>
        <taxon>Magnoliopsida</taxon>
        <taxon>eudicotyledons</taxon>
        <taxon>Gunneridae</taxon>
        <taxon>Pentapetalae</taxon>
        <taxon>asterids</taxon>
        <taxon>campanulids</taxon>
        <taxon>Asterales</taxon>
        <taxon>Asteraceae</taxon>
        <taxon>Asteroideae</taxon>
        <taxon>Anthemideae</taxon>
        <taxon>Anthemidinae</taxon>
        <taxon>Tanacetum</taxon>
    </lineage>
</organism>
<sequence>MASEQSSSGPTLHEMTPATISSGLVPKPTSSTTFVPPSRNDWNLQFQPLFDELLTPSLSVDHLAPEVIAPIADVIPPEQEELIGSPFSTTVDQDALSPSKSQTTPETQSPIRGYKDFLAYAAHKNMVVYQMDVKTAFLNGNLREEVYVSQPDGFVDPDNLNHVTMDMTIDQQVALVEALVPHASRLRIGKSNFRLRSGITSKESTLQLEFWATDIVHHHSIRFKMDNRKRIVNLEYFREMIHICPRLPGQIFDDLSFEEEILAFLRFLRHSEEIRKLTDVNINKLHQPWRSLAAIINECLNFVYQVKHKDAKKSNEMYYPRFTKDIINYFMTKDPSIPRRNKNTQQFGVKLLNELTNENIRNSEAYKEYYVVASGAAPPKTKSSIKKTKSSSDTTITPPTVAGTRLSTSAKGKKPAKPSKAKSLTVLSEVAMTEAEQLKLATKRSLQQTHISQASGSGVDKGTGIIPGVPNDDDNQDEGDDDDNQDEGNDDDQDTDDEGDEFIHPKLTIHEEEATKDKESFDPIVQTPMNSDDEGNDDVSQGIDSLFETTSQMDVSALTTVAFLTFFAPNLTPPTIPTISTVPQAPTPPITALSTLLQDLLNFGSLFGFDHRLKTLEANSFEFVQTNQFSGAISSIPGIIQRCMDQRMNEAVKVAIQIQSERL</sequence>
<feature type="region of interest" description="Disordered" evidence="1">
    <location>
        <begin position="449"/>
        <end position="537"/>
    </location>
</feature>
<feature type="compositionally biased region" description="Low complexity" evidence="1">
    <location>
        <begin position="391"/>
        <end position="400"/>
    </location>
</feature>
<name>A0A6L2KWB3_TANCI</name>
<reference evidence="3" key="1">
    <citation type="journal article" date="2019" name="Sci. Rep.">
        <title>Draft genome of Tanacetum cinerariifolium, the natural source of mosquito coil.</title>
        <authorList>
            <person name="Yamashiro T."/>
            <person name="Shiraishi A."/>
            <person name="Satake H."/>
            <person name="Nakayama K."/>
        </authorList>
    </citation>
    <scope>NUCLEOTIDE SEQUENCE</scope>
</reference>
<feature type="compositionally biased region" description="Basic and acidic residues" evidence="1">
    <location>
        <begin position="501"/>
        <end position="521"/>
    </location>
</feature>
<dbReference type="InterPro" id="IPR013103">
    <property type="entry name" value="RVT_2"/>
</dbReference>
<evidence type="ECO:0000256" key="1">
    <source>
        <dbReference type="SAM" id="MobiDB-lite"/>
    </source>
</evidence>
<feature type="region of interest" description="Disordered" evidence="1">
    <location>
        <begin position="1"/>
        <end position="38"/>
    </location>
</feature>
<feature type="compositionally biased region" description="Polar residues" evidence="1">
    <location>
        <begin position="18"/>
        <end position="38"/>
    </location>
</feature>
<feature type="domain" description="Reverse transcriptase Ty1/copia-type" evidence="2">
    <location>
        <begin position="116"/>
        <end position="160"/>
    </location>
</feature>